<reference evidence="1 2" key="1">
    <citation type="journal article" date="2024" name="BMC Genomics">
        <title>De novo assembly and annotation of Popillia japonica's genome with initial clues to its potential as an invasive pest.</title>
        <authorList>
            <person name="Cucini C."/>
            <person name="Boschi S."/>
            <person name="Funari R."/>
            <person name="Cardaioli E."/>
            <person name="Iannotti N."/>
            <person name="Marturano G."/>
            <person name="Paoli F."/>
            <person name="Bruttini M."/>
            <person name="Carapelli A."/>
            <person name="Frati F."/>
            <person name="Nardi F."/>
        </authorList>
    </citation>
    <scope>NUCLEOTIDE SEQUENCE [LARGE SCALE GENOMIC DNA]</scope>
    <source>
        <strain evidence="1">DMR45628</strain>
    </source>
</reference>
<comment type="caution">
    <text evidence="1">The sequence shown here is derived from an EMBL/GenBank/DDBJ whole genome shotgun (WGS) entry which is preliminary data.</text>
</comment>
<protein>
    <submittedName>
        <fullName evidence="1">Uncharacterized protein</fullName>
    </submittedName>
</protein>
<evidence type="ECO:0000313" key="1">
    <source>
        <dbReference type="EMBL" id="KAK9736577.1"/>
    </source>
</evidence>
<dbReference type="EMBL" id="JASPKY010000111">
    <property type="protein sequence ID" value="KAK9736577.1"/>
    <property type="molecule type" value="Genomic_DNA"/>
</dbReference>
<dbReference type="Proteomes" id="UP001458880">
    <property type="component" value="Unassembled WGS sequence"/>
</dbReference>
<accession>A0AAW1LSE6</accession>
<gene>
    <name evidence="1" type="ORF">QE152_g11407</name>
</gene>
<sequence length="96" mass="10873">MDTGACCVAPSAPQRSDDQIVPAHPGDCWNSHQTNHQQPFLDAWLQMQIVKLLLIIEKLTKSAIEINNSSKLKPKVHLNMKRLDKWEPAEKVLVSF</sequence>
<evidence type="ECO:0000313" key="2">
    <source>
        <dbReference type="Proteomes" id="UP001458880"/>
    </source>
</evidence>
<organism evidence="1 2">
    <name type="scientific">Popillia japonica</name>
    <name type="common">Japanese beetle</name>
    <dbReference type="NCBI Taxonomy" id="7064"/>
    <lineage>
        <taxon>Eukaryota</taxon>
        <taxon>Metazoa</taxon>
        <taxon>Ecdysozoa</taxon>
        <taxon>Arthropoda</taxon>
        <taxon>Hexapoda</taxon>
        <taxon>Insecta</taxon>
        <taxon>Pterygota</taxon>
        <taxon>Neoptera</taxon>
        <taxon>Endopterygota</taxon>
        <taxon>Coleoptera</taxon>
        <taxon>Polyphaga</taxon>
        <taxon>Scarabaeiformia</taxon>
        <taxon>Scarabaeidae</taxon>
        <taxon>Rutelinae</taxon>
        <taxon>Popillia</taxon>
    </lineage>
</organism>
<proteinExistence type="predicted"/>
<name>A0AAW1LSE6_POPJA</name>
<dbReference type="AlphaFoldDB" id="A0AAW1LSE6"/>
<keyword evidence="2" id="KW-1185">Reference proteome</keyword>